<dbReference type="Proteomes" id="UP000555564">
    <property type="component" value="Unassembled WGS sequence"/>
</dbReference>
<dbReference type="GO" id="GO:0046491">
    <property type="term" value="P:L-methylmalonyl-CoA metabolic process"/>
    <property type="evidence" value="ECO:0007669"/>
    <property type="project" value="TreeGrafter"/>
</dbReference>
<dbReference type="GO" id="GO:0046872">
    <property type="term" value="F:metal ion binding"/>
    <property type="evidence" value="ECO:0007669"/>
    <property type="project" value="UniProtKB-KW"/>
</dbReference>
<dbReference type="NCBIfam" id="TIGR03081">
    <property type="entry name" value="metmalonyl_epim"/>
    <property type="match status" value="1"/>
</dbReference>
<evidence type="ECO:0000313" key="5">
    <source>
        <dbReference type="Proteomes" id="UP000555564"/>
    </source>
</evidence>
<dbReference type="InterPro" id="IPR017515">
    <property type="entry name" value="MeMalonyl-CoA_epimerase"/>
</dbReference>
<dbReference type="AlphaFoldDB" id="A0A7X0M5K4"/>
<dbReference type="GO" id="GO:0004493">
    <property type="term" value="F:methylmalonyl-CoA epimerase activity"/>
    <property type="evidence" value="ECO:0007669"/>
    <property type="project" value="UniProtKB-EC"/>
</dbReference>
<dbReference type="RefSeq" id="WP_184979377.1">
    <property type="nucleotide sequence ID" value="NZ_BAAALO010000012.1"/>
</dbReference>
<dbReference type="PANTHER" id="PTHR43048">
    <property type="entry name" value="METHYLMALONYL-COA EPIMERASE"/>
    <property type="match status" value="1"/>
</dbReference>
<dbReference type="PROSITE" id="PS51819">
    <property type="entry name" value="VOC"/>
    <property type="match status" value="1"/>
</dbReference>
<organism evidence="4 5">
    <name type="scientific">Sphaerisporangium rubeum</name>
    <dbReference type="NCBI Taxonomy" id="321317"/>
    <lineage>
        <taxon>Bacteria</taxon>
        <taxon>Bacillati</taxon>
        <taxon>Actinomycetota</taxon>
        <taxon>Actinomycetes</taxon>
        <taxon>Streptosporangiales</taxon>
        <taxon>Streptosporangiaceae</taxon>
        <taxon>Sphaerisporangium</taxon>
    </lineage>
</organism>
<evidence type="ECO:0000313" key="4">
    <source>
        <dbReference type="EMBL" id="MBB6472292.1"/>
    </source>
</evidence>
<accession>A0A7X0M5K4</accession>
<dbReference type="Gene3D" id="3.10.180.10">
    <property type="entry name" value="2,3-Dihydroxybiphenyl 1,2-Dioxygenase, domain 1"/>
    <property type="match status" value="1"/>
</dbReference>
<dbReference type="InterPro" id="IPR037523">
    <property type="entry name" value="VOC_core"/>
</dbReference>
<dbReference type="InterPro" id="IPR051785">
    <property type="entry name" value="MMCE/EMCE_epimerase"/>
</dbReference>
<dbReference type="InterPro" id="IPR029068">
    <property type="entry name" value="Glyas_Bleomycin-R_OHBP_Dase"/>
</dbReference>
<gene>
    <name evidence="4" type="ORF">BJ992_001723</name>
</gene>
<dbReference type="SUPFAM" id="SSF54593">
    <property type="entry name" value="Glyoxalase/Bleomycin resistance protein/Dihydroxybiphenyl dioxygenase"/>
    <property type="match status" value="1"/>
</dbReference>
<comment type="similarity">
    <text evidence="1">Belongs to the methylmalonyl-CoA epimerase family.</text>
</comment>
<keyword evidence="2" id="KW-0479">Metal-binding</keyword>
<keyword evidence="5" id="KW-1185">Reference proteome</keyword>
<dbReference type="CDD" id="cd07249">
    <property type="entry name" value="MMCE"/>
    <property type="match status" value="1"/>
</dbReference>
<evidence type="ECO:0000256" key="1">
    <source>
        <dbReference type="ARBA" id="ARBA00009308"/>
    </source>
</evidence>
<evidence type="ECO:0000259" key="3">
    <source>
        <dbReference type="PROSITE" id="PS51819"/>
    </source>
</evidence>
<keyword evidence="4" id="KW-0413">Isomerase</keyword>
<name>A0A7X0M5K4_9ACTN</name>
<comment type="caution">
    <text evidence="4">The sequence shown here is derived from an EMBL/GenBank/DDBJ whole genome shotgun (WGS) entry which is preliminary data.</text>
</comment>
<dbReference type="EMBL" id="JACHIU010000001">
    <property type="protein sequence ID" value="MBB6472292.1"/>
    <property type="molecule type" value="Genomic_DNA"/>
</dbReference>
<protein>
    <submittedName>
        <fullName evidence="4">Methylmalonyl-CoA/ethylmalonyl-CoA epimerase</fullName>
        <ecNumber evidence="4">5.1.99.1</ecNumber>
    </submittedName>
</protein>
<dbReference type="EC" id="5.1.99.1" evidence="4"/>
<sequence>MLLRIDHVGIACHDLDEKIAFYEKVFDVTVVSREINEEQGVNEAMLHIADGEGGGSYIQLVQPLGPDTPVGRFLERRGEGIHHIAYGVPDLPKAIRQMEAIGVRVLDKEPRHGAMGTSIAFLHPKDVGGVLTELVESPRRQS</sequence>
<reference evidence="4 5" key="1">
    <citation type="submission" date="2020-08" db="EMBL/GenBank/DDBJ databases">
        <title>Sequencing the genomes of 1000 actinobacteria strains.</title>
        <authorList>
            <person name="Klenk H.-P."/>
        </authorList>
    </citation>
    <scope>NUCLEOTIDE SEQUENCE [LARGE SCALE GENOMIC DNA]</scope>
    <source>
        <strain evidence="4 5">DSM 44936</strain>
    </source>
</reference>
<feature type="domain" description="VOC" evidence="3">
    <location>
        <begin position="4"/>
        <end position="137"/>
    </location>
</feature>
<evidence type="ECO:0000256" key="2">
    <source>
        <dbReference type="ARBA" id="ARBA00022723"/>
    </source>
</evidence>
<dbReference type="Pfam" id="PF13669">
    <property type="entry name" value="Glyoxalase_4"/>
    <property type="match status" value="1"/>
</dbReference>
<proteinExistence type="inferred from homology"/>
<dbReference type="PANTHER" id="PTHR43048:SF3">
    <property type="entry name" value="METHYLMALONYL-COA EPIMERASE, MITOCHONDRIAL"/>
    <property type="match status" value="1"/>
</dbReference>